<dbReference type="AlphaFoldDB" id="A0A5N3ZZ73"/>
<dbReference type="EMBL" id="VVIM01001419">
    <property type="protein sequence ID" value="KAB0790362.1"/>
    <property type="molecule type" value="Genomic_DNA"/>
</dbReference>
<proteinExistence type="predicted"/>
<dbReference type="Proteomes" id="UP000327044">
    <property type="component" value="Unassembled WGS sequence"/>
</dbReference>
<reference evidence="1 2" key="1">
    <citation type="journal article" date="2018" name="Elife">
        <title>Firefly genomes illuminate parallel origins of bioluminescence in beetles.</title>
        <authorList>
            <person name="Fallon T.R."/>
            <person name="Lower S.E."/>
            <person name="Chang C.H."/>
            <person name="Bessho-Uehara M."/>
            <person name="Martin G.J."/>
            <person name="Bewick A.J."/>
            <person name="Behringer M."/>
            <person name="Debat H.J."/>
            <person name="Wong I."/>
            <person name="Day J.C."/>
            <person name="Suvorov A."/>
            <person name="Silva C.J."/>
            <person name="Stanger-Hall K.F."/>
            <person name="Hall D.W."/>
            <person name="Schmitz R.J."/>
            <person name="Nelson D.R."/>
            <person name="Lewis S.M."/>
            <person name="Shigenobu S."/>
            <person name="Bybee S.M."/>
            <person name="Larracuente A.M."/>
            <person name="Oba Y."/>
            <person name="Weng J.K."/>
        </authorList>
    </citation>
    <scope>NUCLEOTIDE SEQUENCE [LARGE SCALE GENOMIC DNA]</scope>
    <source>
        <strain evidence="1">1611_PpyrPB1</strain>
        <tissue evidence="1">Whole body</tissue>
    </source>
</reference>
<sequence length="152" mass="17073">MKLKVAGKPLEQIVNRLSERDNTNSFQCIDQTFPLVDYKNINDIKVDFGSFVLTKNAPNNCCILKDGGIFEINDIVLHKTSQHNEVHFAGLLYSKKVSLFTSPCDSQEIGICVLCIEEASKVVNITINDVRKKCMFIKLPQSSDILSITLLH</sequence>
<dbReference type="InParanoid" id="A0A5N3ZZ73"/>
<evidence type="ECO:0000313" key="1">
    <source>
        <dbReference type="EMBL" id="KAB0790362.1"/>
    </source>
</evidence>
<name>A0A5N3ZZ73_PHOPY</name>
<organism evidence="1 2">
    <name type="scientific">Photinus pyralis</name>
    <name type="common">Common eastern firefly</name>
    <name type="synonym">Lampyris pyralis</name>
    <dbReference type="NCBI Taxonomy" id="7054"/>
    <lineage>
        <taxon>Eukaryota</taxon>
        <taxon>Metazoa</taxon>
        <taxon>Ecdysozoa</taxon>
        <taxon>Arthropoda</taxon>
        <taxon>Hexapoda</taxon>
        <taxon>Insecta</taxon>
        <taxon>Pterygota</taxon>
        <taxon>Neoptera</taxon>
        <taxon>Endopterygota</taxon>
        <taxon>Coleoptera</taxon>
        <taxon>Polyphaga</taxon>
        <taxon>Elateriformia</taxon>
        <taxon>Elateroidea</taxon>
        <taxon>Lampyridae</taxon>
        <taxon>Lampyrinae</taxon>
        <taxon>Photinus</taxon>
    </lineage>
</organism>
<accession>A0A5N3ZZ73</accession>
<gene>
    <name evidence="1" type="ORF">PPYR_15267</name>
</gene>
<protein>
    <submittedName>
        <fullName evidence="1">Uncharacterized protein</fullName>
    </submittedName>
</protein>
<evidence type="ECO:0000313" key="2">
    <source>
        <dbReference type="Proteomes" id="UP000327044"/>
    </source>
</evidence>
<keyword evidence="2" id="KW-1185">Reference proteome</keyword>
<comment type="caution">
    <text evidence="1">The sequence shown here is derived from an EMBL/GenBank/DDBJ whole genome shotgun (WGS) entry which is preliminary data.</text>
</comment>